<organism evidence="5 6">
    <name type="scientific">Cryoendolithus antarcticus</name>
    <dbReference type="NCBI Taxonomy" id="1507870"/>
    <lineage>
        <taxon>Eukaryota</taxon>
        <taxon>Fungi</taxon>
        <taxon>Dikarya</taxon>
        <taxon>Ascomycota</taxon>
        <taxon>Pezizomycotina</taxon>
        <taxon>Dothideomycetes</taxon>
        <taxon>Dothideomycetidae</taxon>
        <taxon>Cladosporiales</taxon>
        <taxon>Cladosporiaceae</taxon>
        <taxon>Cryoendolithus</taxon>
    </lineage>
</organism>
<keyword evidence="2" id="KW-0677">Repeat</keyword>
<keyword evidence="4" id="KW-0812">Transmembrane</keyword>
<dbReference type="EMBL" id="NAJO01000007">
    <property type="protein sequence ID" value="OQO11286.1"/>
    <property type="molecule type" value="Genomic_DNA"/>
</dbReference>
<reference evidence="6" key="1">
    <citation type="submission" date="2017-03" db="EMBL/GenBank/DDBJ databases">
        <title>Genomes of endolithic fungi from Antarctica.</title>
        <authorList>
            <person name="Coleine C."/>
            <person name="Masonjones S."/>
            <person name="Stajich J.E."/>
        </authorList>
    </citation>
    <scope>NUCLEOTIDE SEQUENCE [LARGE SCALE GENOMIC DNA]</scope>
    <source>
        <strain evidence="6">CCFEE 5527</strain>
    </source>
</reference>
<evidence type="ECO:0000256" key="3">
    <source>
        <dbReference type="SAM" id="MobiDB-lite"/>
    </source>
</evidence>
<feature type="compositionally biased region" description="Low complexity" evidence="3">
    <location>
        <begin position="526"/>
        <end position="555"/>
    </location>
</feature>
<dbReference type="Proteomes" id="UP000192596">
    <property type="component" value="Unassembled WGS sequence"/>
</dbReference>
<feature type="transmembrane region" description="Helical" evidence="4">
    <location>
        <begin position="662"/>
        <end position="688"/>
    </location>
</feature>
<dbReference type="InterPro" id="IPR015915">
    <property type="entry name" value="Kelch-typ_b-propeller"/>
</dbReference>
<feature type="transmembrane region" description="Helical" evidence="4">
    <location>
        <begin position="78"/>
        <end position="96"/>
    </location>
</feature>
<comment type="caution">
    <text evidence="5">The sequence shown here is derived from an EMBL/GenBank/DDBJ whole genome shotgun (WGS) entry which is preliminary data.</text>
</comment>
<keyword evidence="4" id="KW-0472">Membrane</keyword>
<name>A0A1V8TIU5_9PEZI</name>
<protein>
    <recommendedName>
        <fullName evidence="7">Kelch repeat-containing protein</fullName>
    </recommendedName>
</protein>
<dbReference type="Pfam" id="PF24681">
    <property type="entry name" value="Kelch_KLHDC2_KLHL20_DRC7"/>
    <property type="match status" value="1"/>
</dbReference>
<dbReference type="AlphaFoldDB" id="A0A1V8TIU5"/>
<feature type="compositionally biased region" description="Polar residues" evidence="3">
    <location>
        <begin position="252"/>
        <end position="266"/>
    </location>
</feature>
<dbReference type="OrthoDB" id="10251809at2759"/>
<evidence type="ECO:0000313" key="6">
    <source>
        <dbReference type="Proteomes" id="UP000192596"/>
    </source>
</evidence>
<dbReference type="Gene3D" id="2.120.10.80">
    <property type="entry name" value="Kelch-type beta propeller"/>
    <property type="match status" value="2"/>
</dbReference>
<proteinExistence type="predicted"/>
<evidence type="ECO:0000256" key="1">
    <source>
        <dbReference type="ARBA" id="ARBA00022441"/>
    </source>
</evidence>
<keyword evidence="6" id="KW-1185">Reference proteome</keyword>
<dbReference type="InterPro" id="IPR011043">
    <property type="entry name" value="Gal_Oxase/kelch_b-propeller"/>
</dbReference>
<feature type="region of interest" description="Disordered" evidence="3">
    <location>
        <begin position="248"/>
        <end position="274"/>
    </location>
</feature>
<evidence type="ECO:0000313" key="5">
    <source>
        <dbReference type="EMBL" id="OQO11286.1"/>
    </source>
</evidence>
<dbReference type="SUPFAM" id="SSF50965">
    <property type="entry name" value="Galactose oxidase, central domain"/>
    <property type="match status" value="2"/>
</dbReference>
<feature type="region of interest" description="Disordered" evidence="3">
    <location>
        <begin position="526"/>
        <end position="560"/>
    </location>
</feature>
<dbReference type="PANTHER" id="PTHR46093">
    <property type="entry name" value="ACYL-COA-BINDING DOMAIN-CONTAINING PROTEIN 5"/>
    <property type="match status" value="1"/>
</dbReference>
<evidence type="ECO:0008006" key="7">
    <source>
        <dbReference type="Google" id="ProtNLM"/>
    </source>
</evidence>
<dbReference type="STRING" id="1507870.A0A1V8TIU5"/>
<dbReference type="InParanoid" id="A0A1V8TIU5"/>
<sequence>MADPQQQRRRSVFRETGLLDDVATEVPAATVESSSKRDRPATVRFRSKDEVHVVERYPQTTHTSQRVRSPSPLSSTALMYRLGGVAFILALAFPILQSTGFLGQGALPVQPVDAGVIPVTARSHAGVDLSRRDDSPTDVCFRWAQQSAVVNGTLYLYGGQASTSEGQTENTWNNDFLTLDLTKSWDIGTPSLTGLPQPSGPPAVALGTLWSSHESLFLYGGQVSWKPIVKPGPYATWEYSIPDQQWIEHSNPKTSSGKSAPSNNDPVQGASEGASISVPSLGRGFYFGGHLDEYTTQSWANYIPRQYLQSLLEFTFPERANPQVDALSNGQTAGTDGNYRNVTEGGLQSKAGFTDRADGILVYVPGFGDEGILIAMAGGTNQTYTQMNNVDVYDIATSEWYKQSTAGPTPTMRVNPCAGVAAAPDGSSYNIYMFGGQNLIPYGNQTQFDDMWILTVPSFTWIQVDMSKQSVPYGRSGHTCNVWNGQMVMVGGYVGDQLTCESPGIYVFDMSNLAWVQKYTAISAGSASGSDPSSATSAGASGTAAADSSSPSASSFVSTGANNPFNQQAAQLYNGTSQGGLEGSYGYSVPAAVISVIGGGPTGGATITTPAASATAGPMATGKPITYTVTDSSGATVTETAAPGSLNGGQAASNNKKSGPNIAAIVAGVIAGLLFIAVCYLLFCTYVYRKQLALYKHHVEMAQRQARGEKTPAIPGLLASDQASKSSSDRRRMDMGGYYKNS</sequence>
<feature type="region of interest" description="Disordered" evidence="3">
    <location>
        <begin position="706"/>
        <end position="742"/>
    </location>
</feature>
<gene>
    <name evidence="5" type="ORF">B0A48_05542</name>
</gene>
<evidence type="ECO:0000256" key="2">
    <source>
        <dbReference type="ARBA" id="ARBA00022737"/>
    </source>
</evidence>
<accession>A0A1V8TIU5</accession>
<evidence type="ECO:0000256" key="4">
    <source>
        <dbReference type="SAM" id="Phobius"/>
    </source>
</evidence>
<dbReference type="PANTHER" id="PTHR46093:SF18">
    <property type="entry name" value="FIBRONECTIN TYPE-III DOMAIN-CONTAINING PROTEIN"/>
    <property type="match status" value="1"/>
</dbReference>
<keyword evidence="4" id="KW-1133">Transmembrane helix</keyword>
<keyword evidence="1" id="KW-0880">Kelch repeat</keyword>